<keyword evidence="3" id="KW-1185">Reference proteome</keyword>
<dbReference type="PANTHER" id="PTHR47495:SF2">
    <property type="entry name" value="ALDEHYDE DEHYDROGENASE"/>
    <property type="match status" value="1"/>
</dbReference>
<dbReference type="InterPro" id="IPR008274">
    <property type="entry name" value="AldOxase/xan_DH_MoCoBD1"/>
</dbReference>
<dbReference type="PROSITE" id="PS51318">
    <property type="entry name" value="TAT"/>
    <property type="match status" value="1"/>
</dbReference>
<dbReference type="Gene3D" id="3.90.1170.50">
    <property type="entry name" value="Aldehyde oxidase/xanthine dehydrogenase, a/b hammerhead"/>
    <property type="match status" value="1"/>
</dbReference>
<name>A0A370G0J4_GLULI</name>
<dbReference type="InterPro" id="IPR006311">
    <property type="entry name" value="TAT_signal"/>
</dbReference>
<dbReference type="InterPro" id="IPR012368">
    <property type="entry name" value="OxRdtase_Mopterin-bd_su_IorB"/>
</dbReference>
<reference evidence="2 3" key="1">
    <citation type="submission" date="2018-07" db="EMBL/GenBank/DDBJ databases">
        <title>Genomic Encyclopedia of Type Strains, Phase IV (KMG-IV): sequencing the most valuable type-strain genomes for metagenomic binning, comparative biology and taxonomic classification.</title>
        <authorList>
            <person name="Goeker M."/>
        </authorList>
    </citation>
    <scope>NUCLEOTIDE SEQUENCE [LARGE SCALE GENOMIC DNA]</scope>
    <source>
        <strain evidence="2 3">DSM 5603</strain>
    </source>
</reference>
<dbReference type="GO" id="GO:0016491">
    <property type="term" value="F:oxidoreductase activity"/>
    <property type="evidence" value="ECO:0007669"/>
    <property type="project" value="InterPro"/>
</dbReference>
<dbReference type="InterPro" id="IPR052516">
    <property type="entry name" value="N-heterocyclic_Hydroxylase"/>
</dbReference>
<organism evidence="2 3">
    <name type="scientific">Gluconacetobacter liquefaciens</name>
    <name type="common">Acetobacter liquefaciens</name>
    <dbReference type="NCBI Taxonomy" id="89584"/>
    <lineage>
        <taxon>Bacteria</taxon>
        <taxon>Pseudomonadati</taxon>
        <taxon>Pseudomonadota</taxon>
        <taxon>Alphaproteobacteria</taxon>
        <taxon>Acetobacterales</taxon>
        <taxon>Acetobacteraceae</taxon>
        <taxon>Gluconacetobacter</taxon>
    </lineage>
</organism>
<dbReference type="Gene3D" id="3.30.365.10">
    <property type="entry name" value="Aldehyde oxidase/xanthine dehydrogenase, molybdopterin binding domain"/>
    <property type="match status" value="4"/>
</dbReference>
<evidence type="ECO:0000313" key="2">
    <source>
        <dbReference type="EMBL" id="RDI36526.1"/>
    </source>
</evidence>
<dbReference type="InterPro" id="IPR037165">
    <property type="entry name" value="AldOxase/xan_DH_Mopterin-bd_sf"/>
</dbReference>
<dbReference type="PANTHER" id="PTHR47495">
    <property type="entry name" value="ALDEHYDE DEHYDROGENASE"/>
    <property type="match status" value="1"/>
</dbReference>
<protein>
    <submittedName>
        <fullName evidence="2">Isoquinoline 1-oxidoreductase beta subunit</fullName>
    </submittedName>
</protein>
<dbReference type="SUPFAM" id="SSF56003">
    <property type="entry name" value="Molybdenum cofactor-binding domain"/>
    <property type="match status" value="2"/>
</dbReference>
<sequence>MAMTTIAVSRRQALAGAGGLLMAVVLPRARSRAATVTRIVEDQTGPFAPNAFVRIAPDGSITLILPNVEMGQGIYTGEAMLIAEELDVGLDQIQIEAAPADEAYVTKALGTEATGGSTSTIATWKSLREAGAVARTLLIRAAADRWVVDPASCQSEAGVVRHVPTGRTLTYGELAVEAAALPVPSGPVALRDPSTFRLIGHAQHRLDGPAKVNGTATFGIDIQQPDMKIGTVAACPVMGGVLLHVDDRAARQVPGVRDVLTIGNAVCVVGDHYWAARKGLEALAITWDEGVNATVSTETVYRQLHEALQGPAIVANTKGDAKTAIKGAAARVEAVYQQPLLAHAPMEPINCTVHVTPERCDVWVGTQVPMRARDAAAEVTGLPKEKVFLHNQYIGGGFGRRLEHEYVTQAVQFARQVPYPLKVIWSREEDLTMDRYRPAYVDHLVGGLDAHGKLVGLSHRIVGPAVVARWAPEALLPNGVDDDLLVATVETPYAIPAMFLDYARRETPGVVTAWWRGVGGTRGVFVIESFIDELAASAKVDPVAFRRRMTEDRPRARAVLDLAAEKAEWGTTLPEGVGRGVALQYVFGSYLATVMEVEMSTMGTVRVRRAVVAVDCGRVVNPDQVVSQIEGGLIFGLSAALFNEVTLKNGRVQEKNFNTYRVLRMNESPAIEVHLIDSTEDPGGIGETGTAAAAAALANAMAAATGRRYRRLPLTGPQA</sequence>
<proteinExistence type="predicted"/>
<dbReference type="AlphaFoldDB" id="A0A370G0J4"/>
<evidence type="ECO:0000313" key="3">
    <source>
        <dbReference type="Proteomes" id="UP000254958"/>
    </source>
</evidence>
<evidence type="ECO:0000259" key="1">
    <source>
        <dbReference type="SMART" id="SM01008"/>
    </source>
</evidence>
<feature type="domain" description="Aldehyde oxidase/xanthine dehydrogenase a/b hammerhead" evidence="1">
    <location>
        <begin position="213"/>
        <end position="291"/>
    </location>
</feature>
<dbReference type="Proteomes" id="UP000254958">
    <property type="component" value="Unassembled WGS sequence"/>
</dbReference>
<dbReference type="Pfam" id="PF02738">
    <property type="entry name" value="MoCoBD_1"/>
    <property type="match status" value="1"/>
</dbReference>
<dbReference type="SMART" id="SM01008">
    <property type="entry name" value="Ald_Xan_dh_C"/>
    <property type="match status" value="1"/>
</dbReference>
<gene>
    <name evidence="2" type="ORF">C7453_10942</name>
</gene>
<dbReference type="InterPro" id="IPR000674">
    <property type="entry name" value="Ald_Oxase/Xan_DH_a/b"/>
</dbReference>
<dbReference type="InterPro" id="IPR046867">
    <property type="entry name" value="AldOxase/xan_DH_MoCoBD2"/>
</dbReference>
<dbReference type="EMBL" id="QQAW01000009">
    <property type="protein sequence ID" value="RDI36526.1"/>
    <property type="molecule type" value="Genomic_DNA"/>
</dbReference>
<dbReference type="Pfam" id="PF20256">
    <property type="entry name" value="MoCoBD_2"/>
    <property type="match status" value="2"/>
</dbReference>
<accession>A0A370G0J4</accession>
<dbReference type="PIRSF" id="PIRSF036389">
    <property type="entry name" value="IOR_B"/>
    <property type="match status" value="1"/>
</dbReference>
<comment type="caution">
    <text evidence="2">The sequence shown here is derived from an EMBL/GenBank/DDBJ whole genome shotgun (WGS) entry which is preliminary data.</text>
</comment>